<sequence>MTLDPAVRSLSFVASLALAGEDIDIHMLVAEHDDGLVAYDIVDERDDRDIDTEGLLLIALDQHHITLRAMDAVSICAQPFARHCERVWEYRSFDVDHSLRARIQRALKRERLSLRELGRTVGEPNIMPIVCKLICERILCCDLSASLDLDAWVACRPHRAIESSLIDRKTPEPMKPKPGGAT</sequence>
<evidence type="ECO:0000313" key="2">
    <source>
        <dbReference type="Proteomes" id="UP000181962"/>
    </source>
</evidence>
<name>A0A1L3FFF2_BRAJP</name>
<gene>
    <name evidence="1" type="ORF">BKD09_27200</name>
</gene>
<dbReference type="AlphaFoldDB" id="A0A1L3FFF2"/>
<protein>
    <submittedName>
        <fullName evidence="1">Uncharacterized protein</fullName>
    </submittedName>
</protein>
<evidence type="ECO:0000313" key="1">
    <source>
        <dbReference type="EMBL" id="APG12029.1"/>
    </source>
</evidence>
<dbReference type="EMBL" id="CP017637">
    <property type="protein sequence ID" value="APG12029.1"/>
    <property type="molecule type" value="Genomic_DNA"/>
</dbReference>
<dbReference type="Proteomes" id="UP000181962">
    <property type="component" value="Chromosome"/>
</dbReference>
<accession>A0A1L3FFF2</accession>
<reference evidence="1 2" key="1">
    <citation type="submission" date="2016-11" db="EMBL/GenBank/DDBJ databases">
        <title>Complete Genome Sequence of Bradyrhizobium sp. strain J5, an isolated from soybean nodule in Hokkaido.</title>
        <authorList>
            <person name="Kanehara K."/>
        </authorList>
    </citation>
    <scope>NUCLEOTIDE SEQUENCE [LARGE SCALE GENOMIC DNA]</scope>
    <source>
        <strain evidence="1 2">J5</strain>
    </source>
</reference>
<proteinExistence type="predicted"/>
<organism evidence="1 2">
    <name type="scientific">Bradyrhizobium japonicum</name>
    <dbReference type="NCBI Taxonomy" id="375"/>
    <lineage>
        <taxon>Bacteria</taxon>
        <taxon>Pseudomonadati</taxon>
        <taxon>Pseudomonadota</taxon>
        <taxon>Alphaproteobacteria</taxon>
        <taxon>Hyphomicrobiales</taxon>
        <taxon>Nitrobacteraceae</taxon>
        <taxon>Bradyrhizobium</taxon>
    </lineage>
</organism>